<gene>
    <name evidence="5" type="ORF">DXB87_02360</name>
</gene>
<accession>A0A3E4ZFR8</accession>
<dbReference type="PANTHER" id="PTHR43280">
    <property type="entry name" value="ARAC-FAMILY TRANSCRIPTIONAL REGULATOR"/>
    <property type="match status" value="1"/>
</dbReference>
<proteinExistence type="predicted"/>
<dbReference type="SMART" id="SM00342">
    <property type="entry name" value="HTH_ARAC"/>
    <property type="match status" value="1"/>
</dbReference>
<dbReference type="GO" id="GO:0003700">
    <property type="term" value="F:DNA-binding transcription factor activity"/>
    <property type="evidence" value="ECO:0007669"/>
    <property type="project" value="InterPro"/>
</dbReference>
<evidence type="ECO:0000313" key="6">
    <source>
        <dbReference type="Proteomes" id="UP000260814"/>
    </source>
</evidence>
<dbReference type="InterPro" id="IPR009057">
    <property type="entry name" value="Homeodomain-like_sf"/>
</dbReference>
<feature type="domain" description="HTH araC/xylS-type" evidence="4">
    <location>
        <begin position="198"/>
        <end position="296"/>
    </location>
</feature>
<evidence type="ECO:0000256" key="1">
    <source>
        <dbReference type="ARBA" id="ARBA00023015"/>
    </source>
</evidence>
<protein>
    <submittedName>
        <fullName evidence="5">AraC family transcriptional regulator</fullName>
    </submittedName>
</protein>
<sequence>MEKEIELIRMSSTEIMEKVAAYKDEQIIILNQVNKVNETEQYSSIRADFFLAILCLRGKASLSLNNNSYEIGRNDLMICHPQTLLKHGMIGDDFECCGFCLSPEYAKRIFVMSTSANNWYSRLYLKQHPIISLNDEESQLFCQYYNLLNSKLTGTPHRHQKELINALLQAFIYEFQDAMEKYIQLKPIAFNSSNNLFNAFMELLISSYPKERSVSYYANRLFVTSKYLSAVCKENSGETASELITCYVMKDIVCLLKSPDKSIKEIANELNFATLSFFGKYVKRNLGLSPKEYREKLSQQERNVQ</sequence>
<dbReference type="InterPro" id="IPR037923">
    <property type="entry name" value="HTH-like"/>
</dbReference>
<dbReference type="Gene3D" id="1.10.10.60">
    <property type="entry name" value="Homeodomain-like"/>
    <property type="match status" value="1"/>
</dbReference>
<dbReference type="PROSITE" id="PS01124">
    <property type="entry name" value="HTH_ARAC_FAMILY_2"/>
    <property type="match status" value="1"/>
</dbReference>
<keyword evidence="3" id="KW-0804">Transcription</keyword>
<comment type="caution">
    <text evidence="5">The sequence shown here is derived from an EMBL/GenBank/DDBJ whole genome shotgun (WGS) entry which is preliminary data.</text>
</comment>
<dbReference type="InterPro" id="IPR018060">
    <property type="entry name" value="HTH_AraC"/>
</dbReference>
<evidence type="ECO:0000259" key="4">
    <source>
        <dbReference type="PROSITE" id="PS01124"/>
    </source>
</evidence>
<dbReference type="EMBL" id="QSTW01000001">
    <property type="protein sequence ID" value="RGM93830.1"/>
    <property type="molecule type" value="Genomic_DNA"/>
</dbReference>
<reference evidence="5 6" key="1">
    <citation type="submission" date="2018-08" db="EMBL/GenBank/DDBJ databases">
        <title>A genome reference for cultivated species of the human gut microbiota.</title>
        <authorList>
            <person name="Zou Y."/>
            <person name="Xue W."/>
            <person name="Luo G."/>
        </authorList>
    </citation>
    <scope>NUCLEOTIDE SEQUENCE [LARGE SCALE GENOMIC DNA]</scope>
    <source>
        <strain evidence="5 6">OM06-2</strain>
    </source>
</reference>
<dbReference type="SUPFAM" id="SSF46689">
    <property type="entry name" value="Homeodomain-like"/>
    <property type="match status" value="1"/>
</dbReference>
<dbReference type="PANTHER" id="PTHR43280:SF32">
    <property type="entry name" value="TRANSCRIPTIONAL REGULATORY PROTEIN"/>
    <property type="match status" value="1"/>
</dbReference>
<dbReference type="Pfam" id="PF12833">
    <property type="entry name" value="HTH_18"/>
    <property type="match status" value="1"/>
</dbReference>
<evidence type="ECO:0000256" key="2">
    <source>
        <dbReference type="ARBA" id="ARBA00023125"/>
    </source>
</evidence>
<keyword evidence="2" id="KW-0238">DNA-binding</keyword>
<dbReference type="AlphaFoldDB" id="A0A3E4ZFR8"/>
<keyword evidence="1" id="KW-0805">Transcription regulation</keyword>
<dbReference type="Proteomes" id="UP000260814">
    <property type="component" value="Unassembled WGS sequence"/>
</dbReference>
<dbReference type="RefSeq" id="WP_117700642.1">
    <property type="nucleotide sequence ID" value="NZ_QSTW01000001.1"/>
</dbReference>
<evidence type="ECO:0000256" key="3">
    <source>
        <dbReference type="ARBA" id="ARBA00023163"/>
    </source>
</evidence>
<dbReference type="GO" id="GO:0043565">
    <property type="term" value="F:sequence-specific DNA binding"/>
    <property type="evidence" value="ECO:0007669"/>
    <property type="project" value="InterPro"/>
</dbReference>
<dbReference type="SUPFAM" id="SSF51215">
    <property type="entry name" value="Regulatory protein AraC"/>
    <property type="match status" value="1"/>
</dbReference>
<name>A0A3E4ZFR8_9BACT</name>
<evidence type="ECO:0000313" key="5">
    <source>
        <dbReference type="EMBL" id="RGM93830.1"/>
    </source>
</evidence>
<organism evidence="5 6">
    <name type="scientific">Phocaeicola plebeius</name>
    <dbReference type="NCBI Taxonomy" id="310297"/>
    <lineage>
        <taxon>Bacteria</taxon>
        <taxon>Pseudomonadati</taxon>
        <taxon>Bacteroidota</taxon>
        <taxon>Bacteroidia</taxon>
        <taxon>Bacteroidales</taxon>
        <taxon>Bacteroidaceae</taxon>
        <taxon>Phocaeicola</taxon>
    </lineage>
</organism>